<protein>
    <recommendedName>
        <fullName evidence="3">Zn(2)-C6 fungal-type domain-containing protein</fullName>
    </recommendedName>
</protein>
<dbReference type="Proteomes" id="UP001444661">
    <property type="component" value="Unassembled WGS sequence"/>
</dbReference>
<dbReference type="SUPFAM" id="SSF57701">
    <property type="entry name" value="Zn2/Cys6 DNA-binding domain"/>
    <property type="match status" value="1"/>
</dbReference>
<gene>
    <name evidence="4" type="ORF">PG993_002303</name>
</gene>
<evidence type="ECO:0000256" key="1">
    <source>
        <dbReference type="ARBA" id="ARBA00023242"/>
    </source>
</evidence>
<feature type="compositionally biased region" description="Polar residues" evidence="2">
    <location>
        <begin position="72"/>
        <end position="86"/>
    </location>
</feature>
<dbReference type="CDD" id="cd00067">
    <property type="entry name" value="GAL4"/>
    <property type="match status" value="1"/>
</dbReference>
<evidence type="ECO:0000313" key="4">
    <source>
        <dbReference type="EMBL" id="KAK8050918.1"/>
    </source>
</evidence>
<evidence type="ECO:0000256" key="2">
    <source>
        <dbReference type="SAM" id="MobiDB-lite"/>
    </source>
</evidence>
<comment type="caution">
    <text evidence="4">The sequence shown here is derived from an EMBL/GenBank/DDBJ whole genome shotgun (WGS) entry which is preliminary data.</text>
</comment>
<evidence type="ECO:0000313" key="5">
    <source>
        <dbReference type="Proteomes" id="UP001444661"/>
    </source>
</evidence>
<reference evidence="4 5" key="1">
    <citation type="submission" date="2023-01" db="EMBL/GenBank/DDBJ databases">
        <title>Analysis of 21 Apiospora genomes using comparative genomics revels a genus with tremendous synthesis potential of carbohydrate active enzymes and secondary metabolites.</title>
        <authorList>
            <person name="Sorensen T."/>
        </authorList>
    </citation>
    <scope>NUCLEOTIDE SEQUENCE [LARGE SCALE GENOMIC DNA]</scope>
    <source>
        <strain evidence="4 5">CBS 33761</strain>
    </source>
</reference>
<dbReference type="InterPro" id="IPR001138">
    <property type="entry name" value="Zn2Cys6_DnaBD"/>
</dbReference>
<feature type="region of interest" description="Disordered" evidence="2">
    <location>
        <begin position="20"/>
        <end position="86"/>
    </location>
</feature>
<accession>A0ABR1TWJ2</accession>
<organism evidence="4 5">
    <name type="scientific">Apiospora rasikravindrae</name>
    <dbReference type="NCBI Taxonomy" id="990691"/>
    <lineage>
        <taxon>Eukaryota</taxon>
        <taxon>Fungi</taxon>
        <taxon>Dikarya</taxon>
        <taxon>Ascomycota</taxon>
        <taxon>Pezizomycotina</taxon>
        <taxon>Sordariomycetes</taxon>
        <taxon>Xylariomycetidae</taxon>
        <taxon>Amphisphaeriales</taxon>
        <taxon>Apiosporaceae</taxon>
        <taxon>Apiospora</taxon>
    </lineage>
</organism>
<dbReference type="PROSITE" id="PS50048">
    <property type="entry name" value="ZN2_CY6_FUNGAL_2"/>
    <property type="match status" value="1"/>
</dbReference>
<name>A0ABR1TWJ2_9PEZI</name>
<keyword evidence="5" id="KW-1185">Reference proteome</keyword>
<sequence>MPKAAVKRSACDRCRAKRVRCPRAENSTAPCPRCLRDGAPCATGSPGVPGRPRKSHLVQDGSLPSGPAAESGNESSPGRSSLLQDTGDTEVQHTLAVNVHPFPADFPTPFLGTHDTNFFDFTSTAGDSSAVNRFSPGSFLLPGPLSTPPQPQGLLGAAGSRDMMYLANSFDQMQHVDPFLNPFPCLSNTIPVPRPSVASSLRDFGDKLEQRASAANTFLSDPRNMVEKCPEVGAFEGMATENPVAVLLTSTNELVRIIQSLTTRNDSHAALGDSQILLPGSSSQTASPISTETTLLILSNYLTLMRLYNSTFHHAHQSLSQLPPDSIHSLKAKAVFRIGGIASLQDLPAKLYAKSIFNVIQSHIKNLEDCLGLPPAYCLSGEATSSQQSLKGLFADRDRRRLLQNVMTQDDLQLKKEHNSFVDLVRESMKKIEALFGD</sequence>
<dbReference type="InterPro" id="IPR036864">
    <property type="entry name" value="Zn2-C6_fun-type_DNA-bd_sf"/>
</dbReference>
<feature type="domain" description="Zn(2)-C6 fungal-type" evidence="3">
    <location>
        <begin position="10"/>
        <end position="43"/>
    </location>
</feature>
<keyword evidence="1" id="KW-0539">Nucleus</keyword>
<dbReference type="PROSITE" id="PS00463">
    <property type="entry name" value="ZN2_CY6_FUNGAL_1"/>
    <property type="match status" value="1"/>
</dbReference>
<dbReference type="Gene3D" id="4.10.240.10">
    <property type="entry name" value="Zn(2)-C6 fungal-type DNA-binding domain"/>
    <property type="match status" value="1"/>
</dbReference>
<evidence type="ECO:0000259" key="3">
    <source>
        <dbReference type="PROSITE" id="PS50048"/>
    </source>
</evidence>
<dbReference type="Pfam" id="PF00172">
    <property type="entry name" value="Zn_clus"/>
    <property type="match status" value="1"/>
</dbReference>
<proteinExistence type="predicted"/>
<dbReference type="EMBL" id="JAQQWK010000002">
    <property type="protein sequence ID" value="KAK8050918.1"/>
    <property type="molecule type" value="Genomic_DNA"/>
</dbReference>